<accession>A0A2W6P7K8</accession>
<evidence type="ECO:0008006" key="3">
    <source>
        <dbReference type="Google" id="ProtNLM"/>
    </source>
</evidence>
<evidence type="ECO:0000313" key="1">
    <source>
        <dbReference type="EMBL" id="PZT54146.1"/>
    </source>
</evidence>
<protein>
    <recommendedName>
        <fullName evidence="3">Phage portal protein</fullName>
    </recommendedName>
</protein>
<reference evidence="1 2" key="1">
    <citation type="submission" date="2018-06" db="EMBL/GenBank/DDBJ databases">
        <title>Isolation of heavy metals resistant Paenibacillus silvae NC2 from Gold-Copper mine in ZiJin, China.</title>
        <authorList>
            <person name="Xu J."/>
            <person name="Mazhar H.S."/>
            <person name="Rensing C."/>
        </authorList>
    </citation>
    <scope>NUCLEOTIDE SEQUENCE [LARGE SCALE GENOMIC DNA]</scope>
    <source>
        <strain evidence="1 2">NC2</strain>
    </source>
</reference>
<gene>
    <name evidence="1" type="ORF">DN757_19135</name>
</gene>
<comment type="caution">
    <text evidence="1">The sequence shown here is derived from an EMBL/GenBank/DDBJ whole genome shotgun (WGS) entry which is preliminary data.</text>
</comment>
<dbReference type="EMBL" id="QKWW01000055">
    <property type="protein sequence ID" value="PZT54146.1"/>
    <property type="molecule type" value="Genomic_DNA"/>
</dbReference>
<organism evidence="1 2">
    <name type="scientific">Paenibacillus silvae</name>
    <dbReference type="NCBI Taxonomy" id="1325358"/>
    <lineage>
        <taxon>Bacteria</taxon>
        <taxon>Bacillati</taxon>
        <taxon>Bacillota</taxon>
        <taxon>Bacilli</taxon>
        <taxon>Bacillales</taxon>
        <taxon>Paenibacillaceae</taxon>
        <taxon>Paenibacillus</taxon>
    </lineage>
</organism>
<dbReference type="RefSeq" id="WP_111271790.1">
    <property type="nucleotide sequence ID" value="NZ_QKWW01000055.1"/>
</dbReference>
<sequence length="485" mass="55651">MKWYHKAIYSFANSVLPAAVKRQMMGIGRLTSPRSSNGWDIFNWLPKKYQSAHNIDLTKLQNHTAEELLEILVSVHPDISHALYNFLRMGDTPLTFTAKKQSGSDDKNGQRSLDAIKNLLDSPLPSPGYQHGRSLDKLDTIQRMMIMVRGACAGEVVLNEYCNDVIDIVPVDPATIWFRREEGTNRLVPWQYIKNPRPRAGEEWFGQYKKIDTPTFIYEEFDPMIDDPYGRTPILPVLQAVFFHLQVLQDLKAVVHNQGYPRLDILVVEEVLLKNMPNQYKNNPQGQQEWLTERMTEIMGHFNSLNPDDAMIHWDSVKVEYLKGGNSGPMIDIKKLIDIIDTQMATGLKTLLTLLSRHQGSTETYSSVDTQIYIKSVESARNVTKRFWKRAFSMATRVRGVQTIVEADYAPIDLRSEMERERDLRAKLNNYVLAEKERYITSKEAATEARWIMGLDPNIPVELVAELENKRSVTQTQPPVTPQNE</sequence>
<evidence type="ECO:0000313" key="2">
    <source>
        <dbReference type="Proteomes" id="UP000249204"/>
    </source>
</evidence>
<name>A0A2W6P7K8_9BACL</name>
<dbReference type="Proteomes" id="UP000249204">
    <property type="component" value="Unassembled WGS sequence"/>
</dbReference>
<proteinExistence type="predicted"/>
<dbReference type="AlphaFoldDB" id="A0A2W6P7K8"/>